<dbReference type="RefSeq" id="WP_080176014.1">
    <property type="nucleotide sequence ID" value="NZ_AP024856.1"/>
</dbReference>
<feature type="region of interest" description="Disordered" evidence="1">
    <location>
        <begin position="351"/>
        <end position="371"/>
    </location>
</feature>
<dbReference type="Proteomes" id="UP000191116">
    <property type="component" value="Unassembled WGS sequence"/>
</dbReference>
<dbReference type="AlphaFoldDB" id="A0A1T4UIV4"/>
<sequence>MSEYHERQYRLAREREIAARQVRQTTQEYADRYEAILSDVLAQGLEEFVQSDYIRLRNQLNNLQRDLHNDPFRSREISISIGQAIHALPRNARSIRKEVEHAEYQAYVAALKEKEEKERRHKSHLLSVWQQELLNWNDKLSLNAVLRELNELHATLFSNERNVSEDNIITALRNLKVKAEQRAHRRREQINKQSQKEASAELAQVISEDIVKNLSQEKALGLTEQLELVRINTNDEPEKSQELLNEISKQMDTAIEEEAVRREMVKAVYKSLQEAGFHVQKPKLVKDEVLIAASRPAGNRALFQIDLDGQCTYKFDNYKGQTCQKDIQQVLPKLTDIYGVDLSDAHVLWSNPDDEDAEMKPIPSQTQRMNK</sequence>
<proteinExistence type="predicted"/>
<name>A0A1T4UIV4_9GAMM</name>
<evidence type="ECO:0000313" key="2">
    <source>
        <dbReference type="EMBL" id="SKA52478.1"/>
    </source>
</evidence>
<gene>
    <name evidence="2" type="ORF">CZ814_03298</name>
</gene>
<protein>
    <submittedName>
        <fullName evidence="2">Uncharacterized protein</fullName>
    </submittedName>
</protein>
<reference evidence="2 3" key="1">
    <citation type="submission" date="2017-02" db="EMBL/GenBank/DDBJ databases">
        <authorList>
            <person name="Peterson S.W."/>
        </authorList>
    </citation>
    <scope>NUCLEOTIDE SEQUENCE [LARGE SCALE GENOMIC DNA]</scope>
    <source>
        <strain evidence="2 3">CECT 9189</strain>
    </source>
</reference>
<dbReference type="EMBL" id="FUWP01000024">
    <property type="protein sequence ID" value="SKA52478.1"/>
    <property type="molecule type" value="Genomic_DNA"/>
</dbReference>
<evidence type="ECO:0000256" key="1">
    <source>
        <dbReference type="SAM" id="MobiDB-lite"/>
    </source>
</evidence>
<dbReference type="OrthoDB" id="9153870at2"/>
<accession>A0A1T4UIV4</accession>
<evidence type="ECO:0000313" key="3">
    <source>
        <dbReference type="Proteomes" id="UP000191116"/>
    </source>
</evidence>
<organism evidence="2 3">
    <name type="scientific">Photobacterium toruni</name>
    <dbReference type="NCBI Taxonomy" id="1935446"/>
    <lineage>
        <taxon>Bacteria</taxon>
        <taxon>Pseudomonadati</taxon>
        <taxon>Pseudomonadota</taxon>
        <taxon>Gammaproteobacteria</taxon>
        <taxon>Vibrionales</taxon>
        <taxon>Vibrionaceae</taxon>
        <taxon>Photobacterium</taxon>
    </lineage>
</organism>